<name>A0ABX4H4E9_9BACT</name>
<proteinExistence type="predicted"/>
<evidence type="ECO:0000313" key="2">
    <source>
        <dbReference type="Proteomes" id="UP000217033"/>
    </source>
</evidence>
<reference evidence="1" key="1">
    <citation type="submission" date="2017-08" db="EMBL/GenBank/DDBJ databases">
        <authorList>
            <person name="Alvarez-Ponce D."/>
            <person name="Weitzman C.L."/>
            <person name="Tillett R.L."/>
            <person name="Sandmeier F.C."/>
            <person name="Tracy C.R."/>
        </authorList>
    </citation>
    <scope>NUCLEOTIDE SEQUENCE [LARGE SCALE GENOMIC DNA]</scope>
    <source>
        <strain evidence="1">PS6</strain>
    </source>
</reference>
<sequence length="311" mass="36602">MCLDCKKQYLWQTRKIISIDEFVKHVNNKIMPLVSAKQFAETKIDEDGDQYVFANESISEELVSELVIHMSEAALGLKARWTLQDYFEMTVAYRDEKKEEDKLIKVKGGNTSNKKSEEEWKNMKVFLEFFQNIDGSLTSKNLTIIARLIKMALMMVHLSYNEKAVRKIFVDKDTVKNITHMVNRVTSKLEKYQTFRYAAPTSDETQKQFFNTMYLKHVGLRSLWQIKVSNSKFNYKDAVRLMAIYLIGLQDKDTKERFSDLTMLKQINPRTNRIYTCSINDISKDKWAAVADALNIKDFEKLWTWRNRPIH</sequence>
<organism evidence="1 2">
    <name type="scientific">Mycoplasmopsis agassizii</name>
    <dbReference type="NCBI Taxonomy" id="33922"/>
    <lineage>
        <taxon>Bacteria</taxon>
        <taxon>Bacillati</taxon>
        <taxon>Mycoplasmatota</taxon>
        <taxon>Mycoplasmoidales</taxon>
        <taxon>Metamycoplasmataceae</taxon>
        <taxon>Mycoplasmopsis</taxon>
    </lineage>
</organism>
<keyword evidence="2" id="KW-1185">Reference proteome</keyword>
<comment type="caution">
    <text evidence="1">The sequence shown here is derived from an EMBL/GenBank/DDBJ whole genome shotgun (WGS) entry which is preliminary data.</text>
</comment>
<gene>
    <name evidence="1" type="ORF">CJF60_03440</name>
</gene>
<evidence type="ECO:0000313" key="1">
    <source>
        <dbReference type="EMBL" id="PAF54765.1"/>
    </source>
</evidence>
<dbReference type="RefSeq" id="WP_084232777.1">
    <property type="nucleotide sequence ID" value="NZ_FWXE01000014.1"/>
</dbReference>
<accession>A0ABX4H4E9</accession>
<dbReference type="Proteomes" id="UP000217033">
    <property type="component" value="Unassembled WGS sequence"/>
</dbReference>
<dbReference type="EMBL" id="NQMN01000002">
    <property type="protein sequence ID" value="PAF54765.1"/>
    <property type="molecule type" value="Genomic_DNA"/>
</dbReference>
<protein>
    <submittedName>
        <fullName evidence="1">Uncharacterized protein</fullName>
    </submittedName>
</protein>